<accession>A0AAW2EQF7</accession>
<organism evidence="1 2">
    <name type="scientific">Cardiocondyla obscurior</name>
    <dbReference type="NCBI Taxonomy" id="286306"/>
    <lineage>
        <taxon>Eukaryota</taxon>
        <taxon>Metazoa</taxon>
        <taxon>Ecdysozoa</taxon>
        <taxon>Arthropoda</taxon>
        <taxon>Hexapoda</taxon>
        <taxon>Insecta</taxon>
        <taxon>Pterygota</taxon>
        <taxon>Neoptera</taxon>
        <taxon>Endopterygota</taxon>
        <taxon>Hymenoptera</taxon>
        <taxon>Apocrita</taxon>
        <taxon>Aculeata</taxon>
        <taxon>Formicoidea</taxon>
        <taxon>Formicidae</taxon>
        <taxon>Myrmicinae</taxon>
        <taxon>Cardiocondyla</taxon>
    </lineage>
</organism>
<reference evidence="1 2" key="1">
    <citation type="submission" date="2023-03" db="EMBL/GenBank/DDBJ databases">
        <title>High recombination rates correlate with genetic variation in Cardiocondyla obscurior ants.</title>
        <authorList>
            <person name="Errbii M."/>
        </authorList>
    </citation>
    <scope>NUCLEOTIDE SEQUENCE [LARGE SCALE GENOMIC DNA]</scope>
    <source>
        <strain evidence="1">Alpha-2009</strain>
        <tissue evidence="1">Whole body</tissue>
    </source>
</reference>
<sequence>MCKIKIPPICLGSGCGEPAARRMLSIWSCRGRTTGPTRAGSRTPRPLTLSFIHLYIHMYNTPAFTLILATLGDDIFTSALKKSCRIMTPEIISRRQSVPGRRGCASFYSDAPSHTIKTRYRREEASGFRWHEKSASRTRLTYSRLARIKALEIASSFSLLRCPRLQHDQQHRRSRSII</sequence>
<dbReference type="AlphaFoldDB" id="A0AAW2EQF7"/>
<dbReference type="Proteomes" id="UP001430953">
    <property type="component" value="Unassembled WGS sequence"/>
</dbReference>
<comment type="caution">
    <text evidence="1">The sequence shown here is derived from an EMBL/GenBank/DDBJ whole genome shotgun (WGS) entry which is preliminary data.</text>
</comment>
<dbReference type="EMBL" id="JADYXP020000020">
    <property type="protein sequence ID" value="KAL0104077.1"/>
    <property type="molecule type" value="Genomic_DNA"/>
</dbReference>
<keyword evidence="2" id="KW-1185">Reference proteome</keyword>
<proteinExistence type="predicted"/>
<name>A0AAW2EQF7_9HYME</name>
<evidence type="ECO:0000313" key="1">
    <source>
        <dbReference type="EMBL" id="KAL0104077.1"/>
    </source>
</evidence>
<evidence type="ECO:0000313" key="2">
    <source>
        <dbReference type="Proteomes" id="UP001430953"/>
    </source>
</evidence>
<protein>
    <submittedName>
        <fullName evidence="1">Uncharacterized protein</fullName>
    </submittedName>
</protein>
<gene>
    <name evidence="1" type="ORF">PUN28_017046</name>
</gene>